<keyword evidence="7" id="KW-0503">Monooxygenase</keyword>
<evidence type="ECO:0000256" key="7">
    <source>
        <dbReference type="ARBA" id="ARBA00023033"/>
    </source>
</evidence>
<evidence type="ECO:0000256" key="6">
    <source>
        <dbReference type="ARBA" id="ARBA00023004"/>
    </source>
</evidence>
<protein>
    <submittedName>
        <fullName evidence="8">Uncharacterized protein</fullName>
    </submittedName>
</protein>
<dbReference type="EMBL" id="ML179220">
    <property type="protein sequence ID" value="THU94605.1"/>
    <property type="molecule type" value="Genomic_DNA"/>
</dbReference>
<dbReference type="GO" id="GO:0016705">
    <property type="term" value="F:oxidoreductase activity, acting on paired donors, with incorporation or reduction of molecular oxygen"/>
    <property type="evidence" value="ECO:0007669"/>
    <property type="project" value="InterPro"/>
</dbReference>
<organism evidence="8 10">
    <name type="scientific">Dendrothele bispora (strain CBS 962.96)</name>
    <dbReference type="NCBI Taxonomy" id="1314807"/>
    <lineage>
        <taxon>Eukaryota</taxon>
        <taxon>Fungi</taxon>
        <taxon>Dikarya</taxon>
        <taxon>Basidiomycota</taxon>
        <taxon>Agaricomycotina</taxon>
        <taxon>Agaricomycetes</taxon>
        <taxon>Agaricomycetidae</taxon>
        <taxon>Agaricales</taxon>
        <taxon>Agaricales incertae sedis</taxon>
        <taxon>Dendrothele</taxon>
    </lineage>
</organism>
<dbReference type="InterPro" id="IPR050364">
    <property type="entry name" value="Cytochrome_P450_fung"/>
</dbReference>
<dbReference type="GO" id="GO:0005506">
    <property type="term" value="F:iron ion binding"/>
    <property type="evidence" value="ECO:0007669"/>
    <property type="project" value="InterPro"/>
</dbReference>
<evidence type="ECO:0000313" key="10">
    <source>
        <dbReference type="Proteomes" id="UP000297245"/>
    </source>
</evidence>
<evidence type="ECO:0000256" key="2">
    <source>
        <dbReference type="ARBA" id="ARBA00010617"/>
    </source>
</evidence>
<evidence type="ECO:0000313" key="8">
    <source>
        <dbReference type="EMBL" id="THU94595.1"/>
    </source>
</evidence>
<keyword evidence="4" id="KW-0479">Metal-binding</keyword>
<evidence type="ECO:0000256" key="3">
    <source>
        <dbReference type="ARBA" id="ARBA00022617"/>
    </source>
</evidence>
<dbReference type="Proteomes" id="UP000297245">
    <property type="component" value="Unassembled WGS sequence"/>
</dbReference>
<dbReference type="PANTHER" id="PTHR46300:SF7">
    <property type="entry name" value="P450, PUTATIVE (EUROFUNG)-RELATED"/>
    <property type="match status" value="1"/>
</dbReference>
<dbReference type="PANTHER" id="PTHR46300">
    <property type="entry name" value="P450, PUTATIVE (EUROFUNG)-RELATED-RELATED"/>
    <property type="match status" value="1"/>
</dbReference>
<keyword evidence="5" id="KW-0560">Oxidoreductase</keyword>
<keyword evidence="10" id="KW-1185">Reference proteome</keyword>
<accession>A0A4V4HFD5</accession>
<comment type="cofactor">
    <cofactor evidence="1">
        <name>heme</name>
        <dbReference type="ChEBI" id="CHEBI:30413"/>
    </cofactor>
</comment>
<dbReference type="GO" id="GO:0004497">
    <property type="term" value="F:monooxygenase activity"/>
    <property type="evidence" value="ECO:0007669"/>
    <property type="project" value="UniProtKB-KW"/>
</dbReference>
<evidence type="ECO:0000256" key="1">
    <source>
        <dbReference type="ARBA" id="ARBA00001971"/>
    </source>
</evidence>
<evidence type="ECO:0000256" key="5">
    <source>
        <dbReference type="ARBA" id="ARBA00023002"/>
    </source>
</evidence>
<keyword evidence="3" id="KW-0349">Heme</keyword>
<name>A0A4V4HFD5_DENBC</name>
<dbReference type="GO" id="GO:0020037">
    <property type="term" value="F:heme binding"/>
    <property type="evidence" value="ECO:0007669"/>
    <property type="project" value="InterPro"/>
</dbReference>
<reference evidence="8 10" key="1">
    <citation type="journal article" date="2019" name="Nat. Ecol. Evol.">
        <title>Megaphylogeny resolves global patterns of mushroom evolution.</title>
        <authorList>
            <person name="Varga T."/>
            <person name="Krizsan K."/>
            <person name="Foldi C."/>
            <person name="Dima B."/>
            <person name="Sanchez-Garcia M."/>
            <person name="Sanchez-Ramirez S."/>
            <person name="Szollosi G.J."/>
            <person name="Szarkandi J.G."/>
            <person name="Papp V."/>
            <person name="Albert L."/>
            <person name="Andreopoulos W."/>
            <person name="Angelini C."/>
            <person name="Antonin V."/>
            <person name="Barry K.W."/>
            <person name="Bougher N.L."/>
            <person name="Buchanan P."/>
            <person name="Buyck B."/>
            <person name="Bense V."/>
            <person name="Catcheside P."/>
            <person name="Chovatia M."/>
            <person name="Cooper J."/>
            <person name="Damon W."/>
            <person name="Desjardin D."/>
            <person name="Finy P."/>
            <person name="Geml J."/>
            <person name="Haridas S."/>
            <person name="Hughes K."/>
            <person name="Justo A."/>
            <person name="Karasinski D."/>
            <person name="Kautmanova I."/>
            <person name="Kiss B."/>
            <person name="Kocsube S."/>
            <person name="Kotiranta H."/>
            <person name="LaButti K.M."/>
            <person name="Lechner B.E."/>
            <person name="Liimatainen K."/>
            <person name="Lipzen A."/>
            <person name="Lukacs Z."/>
            <person name="Mihaltcheva S."/>
            <person name="Morgado L.N."/>
            <person name="Niskanen T."/>
            <person name="Noordeloos M.E."/>
            <person name="Ohm R.A."/>
            <person name="Ortiz-Santana B."/>
            <person name="Ovrebo C."/>
            <person name="Racz N."/>
            <person name="Riley R."/>
            <person name="Savchenko A."/>
            <person name="Shiryaev A."/>
            <person name="Soop K."/>
            <person name="Spirin V."/>
            <person name="Szebenyi C."/>
            <person name="Tomsovsky M."/>
            <person name="Tulloss R.E."/>
            <person name="Uehling J."/>
            <person name="Grigoriev I.V."/>
            <person name="Vagvolgyi C."/>
            <person name="Papp T."/>
            <person name="Martin F.M."/>
            <person name="Miettinen O."/>
            <person name="Hibbett D.S."/>
            <person name="Nagy L.G."/>
        </authorList>
    </citation>
    <scope>NUCLEOTIDE SEQUENCE [LARGE SCALE GENOMIC DNA]</scope>
    <source>
        <strain evidence="8 10">CBS 962.96</strain>
    </source>
</reference>
<gene>
    <name evidence="8" type="ORF">K435DRAFT_798795</name>
    <name evidence="9" type="ORF">K435DRAFT_798805</name>
</gene>
<evidence type="ECO:0000313" key="9">
    <source>
        <dbReference type="EMBL" id="THU94605.1"/>
    </source>
</evidence>
<dbReference type="InterPro" id="IPR036396">
    <property type="entry name" value="Cyt_P450_sf"/>
</dbReference>
<evidence type="ECO:0000256" key="4">
    <source>
        <dbReference type="ARBA" id="ARBA00022723"/>
    </source>
</evidence>
<sequence length="148" mass="16720">MPLSKEWEMFSKWGKEYGDIVSVTDLSATDVSLNSYSEALRLWKSETHRFLTRLLAHPDTLVHHIQKTAGAIILHVAHGYAVQEDEAPFVTLADAAMEQFSLYMLVDRHFAQKAQAEIRVCNTILPALQTKRYGLLCHSCPHTLAKTP</sequence>
<comment type="similarity">
    <text evidence="2">Belongs to the cytochrome P450 family.</text>
</comment>
<dbReference type="OrthoDB" id="2789670at2759"/>
<dbReference type="AlphaFoldDB" id="A0A4V4HFD5"/>
<proteinExistence type="inferred from homology"/>
<keyword evidence="6" id="KW-0408">Iron</keyword>
<dbReference type="Gene3D" id="1.10.630.10">
    <property type="entry name" value="Cytochrome P450"/>
    <property type="match status" value="1"/>
</dbReference>
<dbReference type="EMBL" id="ML179220">
    <property type="protein sequence ID" value="THU94595.1"/>
    <property type="molecule type" value="Genomic_DNA"/>
</dbReference>